<dbReference type="EMBL" id="LR778114">
    <property type="protein sequence ID" value="CAB1129474.1"/>
    <property type="molecule type" value="Genomic_DNA"/>
</dbReference>
<protein>
    <submittedName>
        <fullName evidence="1">Uncharacterized protein</fullName>
    </submittedName>
</protein>
<gene>
    <name evidence="1" type="ORF">R50_1977</name>
</gene>
<sequence>MCPGLAEALRGAKVVRSDKERGVFVAWFGGHGIHAYDADGREVAFWNLAAAEEPSEAAVLADIDETVRTGRYPWADGQWWARFPGSES</sequence>
<name>A0A6F8ZII9_9FIRM</name>
<organism evidence="1 2">
    <name type="scientific">Candidatus Hydrogenisulfobacillus filiaventi</name>
    <dbReference type="NCBI Taxonomy" id="2707344"/>
    <lineage>
        <taxon>Bacteria</taxon>
        <taxon>Bacillati</taxon>
        <taxon>Bacillota</taxon>
        <taxon>Clostridia</taxon>
        <taxon>Eubacteriales</taxon>
        <taxon>Clostridiales Family XVII. Incertae Sedis</taxon>
        <taxon>Candidatus Hydrogenisulfobacillus</taxon>
    </lineage>
</organism>
<keyword evidence="2" id="KW-1185">Reference proteome</keyword>
<dbReference type="Proteomes" id="UP000503399">
    <property type="component" value="Chromosome"/>
</dbReference>
<reference evidence="1 2" key="1">
    <citation type="submission" date="2020-02" db="EMBL/GenBank/DDBJ databases">
        <authorList>
            <person name="Hogendoorn C."/>
        </authorList>
    </citation>
    <scope>NUCLEOTIDE SEQUENCE [LARGE SCALE GENOMIC DNA]</scope>
    <source>
        <strain evidence="1">R501</strain>
    </source>
</reference>
<accession>A0A6F8ZII9</accession>
<evidence type="ECO:0000313" key="2">
    <source>
        <dbReference type="Proteomes" id="UP000503399"/>
    </source>
</evidence>
<dbReference type="KEGG" id="hfv:R50_1977"/>
<evidence type="ECO:0000313" key="1">
    <source>
        <dbReference type="EMBL" id="CAB1129474.1"/>
    </source>
</evidence>
<proteinExistence type="predicted"/>
<dbReference type="AlphaFoldDB" id="A0A6F8ZII9"/>